<feature type="compositionally biased region" description="Basic and acidic residues" evidence="2">
    <location>
        <begin position="1068"/>
        <end position="1079"/>
    </location>
</feature>
<feature type="region of interest" description="Disordered" evidence="2">
    <location>
        <begin position="1063"/>
        <end position="1090"/>
    </location>
</feature>
<accession>A0A1A8E9W8</accession>
<dbReference type="InterPro" id="IPR011993">
    <property type="entry name" value="PH-like_dom_sf"/>
</dbReference>
<feature type="region of interest" description="Disordered" evidence="2">
    <location>
        <begin position="1212"/>
        <end position="1284"/>
    </location>
</feature>
<feature type="compositionally biased region" description="Basic and acidic residues" evidence="2">
    <location>
        <begin position="677"/>
        <end position="691"/>
    </location>
</feature>
<gene>
    <name evidence="5" type="primary">PLEKHG3</name>
</gene>
<feature type="compositionally biased region" description="Low complexity" evidence="2">
    <location>
        <begin position="149"/>
        <end position="160"/>
    </location>
</feature>
<feature type="region of interest" description="Disordered" evidence="2">
    <location>
        <begin position="938"/>
        <end position="968"/>
    </location>
</feature>
<dbReference type="InterPro" id="IPR000219">
    <property type="entry name" value="DH_dom"/>
</dbReference>
<dbReference type="CDD" id="cd00160">
    <property type="entry name" value="RhoGEF"/>
    <property type="match status" value="1"/>
</dbReference>
<feature type="compositionally biased region" description="Polar residues" evidence="2">
    <location>
        <begin position="657"/>
        <end position="673"/>
    </location>
</feature>
<dbReference type="PROSITE" id="PS50010">
    <property type="entry name" value="DH_2"/>
    <property type="match status" value="1"/>
</dbReference>
<feature type="region of interest" description="Disordered" evidence="2">
    <location>
        <begin position="1005"/>
        <end position="1037"/>
    </location>
</feature>
<feature type="region of interest" description="Disordered" evidence="2">
    <location>
        <begin position="776"/>
        <end position="825"/>
    </location>
</feature>
<dbReference type="FunFam" id="1.20.900.10:FF:000019">
    <property type="entry name" value="Pleckstrin homology domain-containing family G member 1"/>
    <property type="match status" value="1"/>
</dbReference>
<evidence type="ECO:0000259" key="3">
    <source>
        <dbReference type="PROSITE" id="PS50003"/>
    </source>
</evidence>
<dbReference type="SUPFAM" id="SSF50729">
    <property type="entry name" value="PH domain-like"/>
    <property type="match status" value="1"/>
</dbReference>
<organism evidence="5">
    <name type="scientific">Nothobranchius kadleci</name>
    <name type="common">African annual killifish</name>
    <dbReference type="NCBI Taxonomy" id="1051664"/>
    <lineage>
        <taxon>Eukaryota</taxon>
        <taxon>Metazoa</taxon>
        <taxon>Chordata</taxon>
        <taxon>Craniata</taxon>
        <taxon>Vertebrata</taxon>
        <taxon>Euteleostomi</taxon>
        <taxon>Actinopterygii</taxon>
        <taxon>Neopterygii</taxon>
        <taxon>Teleostei</taxon>
        <taxon>Neoteleostei</taxon>
        <taxon>Acanthomorphata</taxon>
        <taxon>Ovalentaria</taxon>
        <taxon>Atherinomorphae</taxon>
        <taxon>Cyprinodontiformes</taxon>
        <taxon>Nothobranchiidae</taxon>
        <taxon>Nothobranchius</taxon>
    </lineage>
</organism>
<dbReference type="InterPro" id="IPR043324">
    <property type="entry name" value="PH_PLEKHG1_G2_G3"/>
</dbReference>
<dbReference type="GO" id="GO:0005829">
    <property type="term" value="C:cytosol"/>
    <property type="evidence" value="ECO:0007669"/>
    <property type="project" value="UniProtKB-ARBA"/>
</dbReference>
<feature type="region of interest" description="Disordered" evidence="2">
    <location>
        <begin position="1319"/>
        <end position="1345"/>
    </location>
</feature>
<dbReference type="Gene3D" id="2.30.29.30">
    <property type="entry name" value="Pleckstrin-homology domain (PH domain)/Phosphotyrosine-binding domain (PTB)"/>
    <property type="match status" value="1"/>
</dbReference>
<reference evidence="5" key="1">
    <citation type="submission" date="2016-05" db="EMBL/GenBank/DDBJ databases">
        <authorList>
            <person name="Lavstsen T."/>
            <person name="Jespersen J.S."/>
        </authorList>
    </citation>
    <scope>NUCLEOTIDE SEQUENCE</scope>
    <source>
        <tissue evidence="5">Brain</tissue>
    </source>
</reference>
<evidence type="ECO:0000313" key="5">
    <source>
        <dbReference type="EMBL" id="SBQ42738.1"/>
    </source>
</evidence>
<feature type="compositionally biased region" description="Low complexity" evidence="2">
    <location>
        <begin position="1237"/>
        <end position="1253"/>
    </location>
</feature>
<protein>
    <submittedName>
        <fullName evidence="5">Pleckstrin homology domain containing, family G (With RhoGef domain) member 3</fullName>
    </submittedName>
</protein>
<feature type="region of interest" description="Disordered" evidence="2">
    <location>
        <begin position="1359"/>
        <end position="1414"/>
    </location>
</feature>
<keyword evidence="1" id="KW-0597">Phosphoprotein</keyword>
<evidence type="ECO:0000256" key="1">
    <source>
        <dbReference type="ARBA" id="ARBA00022553"/>
    </source>
</evidence>
<dbReference type="Pfam" id="PF00621">
    <property type="entry name" value="RhoGEF"/>
    <property type="match status" value="1"/>
</dbReference>
<feature type="compositionally biased region" description="Basic and acidic residues" evidence="2">
    <location>
        <begin position="581"/>
        <end position="591"/>
    </location>
</feature>
<evidence type="ECO:0000259" key="4">
    <source>
        <dbReference type="PROSITE" id="PS50010"/>
    </source>
</evidence>
<dbReference type="GO" id="GO:0005085">
    <property type="term" value="F:guanyl-nucleotide exchange factor activity"/>
    <property type="evidence" value="ECO:0007669"/>
    <property type="project" value="InterPro"/>
</dbReference>
<feature type="compositionally biased region" description="Basic and acidic residues" evidence="2">
    <location>
        <begin position="1359"/>
        <end position="1373"/>
    </location>
</feature>
<feature type="compositionally biased region" description="Basic and acidic residues" evidence="2">
    <location>
        <begin position="1389"/>
        <end position="1399"/>
    </location>
</feature>
<dbReference type="InterPro" id="IPR055251">
    <property type="entry name" value="SOS1_NGEF_PH"/>
</dbReference>
<feature type="compositionally biased region" description="Acidic residues" evidence="2">
    <location>
        <begin position="733"/>
        <end position="742"/>
    </location>
</feature>
<dbReference type="PANTHER" id="PTHR45924">
    <property type="entry name" value="FI17866P1"/>
    <property type="match status" value="1"/>
</dbReference>
<dbReference type="SMART" id="SM00233">
    <property type="entry name" value="PH"/>
    <property type="match status" value="1"/>
</dbReference>
<feature type="region of interest" description="Disordered" evidence="2">
    <location>
        <begin position="652"/>
        <end position="745"/>
    </location>
</feature>
<feature type="region of interest" description="Disordered" evidence="2">
    <location>
        <begin position="520"/>
        <end position="603"/>
    </location>
</feature>
<feature type="compositionally biased region" description="Low complexity" evidence="2">
    <location>
        <begin position="1025"/>
        <end position="1034"/>
    </location>
</feature>
<dbReference type="GO" id="GO:0031267">
    <property type="term" value="F:small GTPase binding"/>
    <property type="evidence" value="ECO:0007669"/>
    <property type="project" value="TreeGrafter"/>
</dbReference>
<feature type="domain" description="DH" evidence="4">
    <location>
        <begin position="185"/>
        <end position="365"/>
    </location>
</feature>
<feature type="domain" description="PH" evidence="3">
    <location>
        <begin position="389"/>
        <end position="487"/>
    </location>
</feature>
<feature type="compositionally biased region" description="Basic and acidic residues" evidence="2">
    <location>
        <begin position="1319"/>
        <end position="1329"/>
    </location>
</feature>
<dbReference type="EMBL" id="HAEA01014258">
    <property type="protein sequence ID" value="SBQ42738.1"/>
    <property type="molecule type" value="Transcribed_RNA"/>
</dbReference>
<dbReference type="SMART" id="SM00325">
    <property type="entry name" value="RhoGEF"/>
    <property type="match status" value="1"/>
</dbReference>
<reference evidence="5" key="2">
    <citation type="submission" date="2016-06" db="EMBL/GenBank/DDBJ databases">
        <title>The genome of a short-lived fish provides insights into sex chromosome evolution and the genetic control of aging.</title>
        <authorList>
            <person name="Reichwald K."/>
            <person name="Felder M."/>
            <person name="Petzold A."/>
            <person name="Koch P."/>
            <person name="Groth M."/>
            <person name="Platzer M."/>
        </authorList>
    </citation>
    <scope>NUCLEOTIDE SEQUENCE</scope>
    <source>
        <tissue evidence="5">Brain</tissue>
    </source>
</reference>
<dbReference type="InterPro" id="IPR035899">
    <property type="entry name" value="DBL_dom_sf"/>
</dbReference>
<dbReference type="PANTHER" id="PTHR45924:SF4">
    <property type="entry name" value="PLECKSTRIN HOMOLOGY DOMAIN-CONTAINING FAMILY G MEMBER 3"/>
    <property type="match status" value="1"/>
</dbReference>
<proteinExistence type="predicted"/>
<dbReference type="Pfam" id="PF22697">
    <property type="entry name" value="SOS1_NGEF_PH"/>
    <property type="match status" value="1"/>
</dbReference>
<feature type="region of interest" description="Disordered" evidence="2">
    <location>
        <begin position="61"/>
        <end position="163"/>
    </location>
</feature>
<feature type="compositionally biased region" description="Basic and acidic residues" evidence="2">
    <location>
        <begin position="520"/>
        <end position="540"/>
    </location>
</feature>
<evidence type="ECO:0000256" key="2">
    <source>
        <dbReference type="SAM" id="MobiDB-lite"/>
    </source>
</evidence>
<dbReference type="InterPro" id="IPR001849">
    <property type="entry name" value="PH_domain"/>
</dbReference>
<feature type="compositionally biased region" description="Polar residues" evidence="2">
    <location>
        <begin position="106"/>
        <end position="148"/>
    </location>
</feature>
<dbReference type="GO" id="GO:2000114">
    <property type="term" value="P:regulation of establishment of cell polarity"/>
    <property type="evidence" value="ECO:0007669"/>
    <property type="project" value="TreeGrafter"/>
</dbReference>
<name>A0A1A8E9W8_NOTKA</name>
<dbReference type="SUPFAM" id="SSF48065">
    <property type="entry name" value="DBL homology domain (DH-domain)"/>
    <property type="match status" value="1"/>
</dbReference>
<feature type="compositionally biased region" description="Polar residues" evidence="2">
    <location>
        <begin position="89"/>
        <end position="98"/>
    </location>
</feature>
<dbReference type="CDD" id="cd13243">
    <property type="entry name" value="PH_PLEKHG1_G2_G3"/>
    <property type="match status" value="1"/>
</dbReference>
<dbReference type="Gene3D" id="1.20.900.10">
    <property type="entry name" value="Dbl homology (DH) domain"/>
    <property type="match status" value="1"/>
</dbReference>
<dbReference type="PROSITE" id="PS50003">
    <property type="entry name" value="PH_DOMAIN"/>
    <property type="match status" value="1"/>
</dbReference>
<sequence>MIIGEWMGYQRSLWRGLMGGGGVAVVRCSCSDEEVRISFRSDDRWLRWAFARRWFESPRLSTASISSDERATPSDSSDPPPSGRRPVSLISTQSSGYGSSRDDSVTPPQLSAESSNSDLNQNPSPTGGAANTQGSSVQPRQKARSSIHNQNNNNKACAANRVSSRRQQASPFIRASMAPNPQLTYLDRVIMEIIETERMYVRDLRMIVEDYLAHIIDHADLSIHPEQVCALFGNIEDIYEFNSELLQDLDMCDNNPVAVARCFVMKSEYFIIYTQYCTNYPNSVAALTECMRNKSLAKFFRDRQASLKCSLPLGSYLLKPVQRILKYHLLLQEIAKHFDPEEEGYEVVEEAIYTMTWVAWYINDMKRKHEHAVRLQEVQSLLLNWRGPDLTTYGELVLEGSFKVHRAKNERTLFLFDRMLLITKRRGEHYIYKTHISCSTLMLLESSKDALVFSVTHYKHPKQPHTFQTKTVEEKMLWAHHIKCTILENHHAVIPQKAKDAIMEMDSKYLPRYWYSPEHLSKPLSDEPPRDARQGRRQSEPTKQMLKSSKAELLAPPEHLDEDGASPPQLAVSSSSLGESDVDRLEEERRSRGGSLERLVCSEEEVEEEAGQLDEFLLQDEQVEDFASSVLAAISCWHHTVQAFLSSAGTEVKRGGFSSSKENDLNGSEPTPEQETEEKLPQEKTSERSEEPEAELFSDLGSETSVSPQKPDGEEPCSAAPDLDAKTLSSGESSEDEEDESAVDVRVCESPSILPSSVLDRAGVIAQHFTHSMKRGSLVQDEARSSPRLPSRTGSSLSIEATDRLPRLNSTSSDPIETTGGMDGALLSPLDDGVFDLSRSIRRRRDSTLSRQDQLLIGKIKTYYENAGNQDAAFTLLRRESLTYIPAGLVRSSVCRLNSVPQDEMVQKTPFLCPDPDSGVLESHGHMVSSHSLDSLKSDLFSTDSGEHQRSRSQSMQDSLSEEEFRPSSEMIKVWEGMEERIARSQREDGVLDPSRPARLALYSQTKGHDPESEASFLGTITEDSTSPSPTKTKASGLSLMGSVKNTLRGFGEENAVLRTTVPRITQRRGETADPREDSDQLDETETSKSRVLSLARRYSQLIKTSKPAVRRHGQASSAFGRKGLACVVEEENSGKPNLTLPLVPTSQVTSLPLSPVEHVRFPGAGLVCRSRDLSPGWTPSRSPLSTPPVIEAFNWPKVHELRSRYSNGERLQKVPVSRSRSIPEQMLEGGLRRHSSSSFLADGASSGASSSEPGGGQNVSQEERSKRLQRANSLDPRLSRQQRRELQRLQEEADQDGYYIAAEAPLTDDPERKIIVMEKLPEPEKEPKESEDDSFIQIRSPTSRERISIMAVIDRCRAYQESDEYKQREGAKTRTKPIKAAAPMDQEDSQKSRRRTESTQRSMVKNLREKFQK</sequence>